<dbReference type="NCBIfam" id="TIGR00051">
    <property type="entry name" value="YbgC/FadM family acyl-CoA thioesterase"/>
    <property type="match status" value="1"/>
</dbReference>
<evidence type="ECO:0000313" key="4">
    <source>
        <dbReference type="EMBL" id="TPD61974.1"/>
    </source>
</evidence>
<proteinExistence type="inferred from homology"/>
<dbReference type="InterPro" id="IPR029069">
    <property type="entry name" value="HotDog_dom_sf"/>
</dbReference>
<dbReference type="SUPFAM" id="SSF54637">
    <property type="entry name" value="Thioesterase/thiol ester dehydrase-isomerase"/>
    <property type="match status" value="1"/>
</dbReference>
<evidence type="ECO:0000259" key="3">
    <source>
        <dbReference type="Pfam" id="PF03061"/>
    </source>
</evidence>
<sequence>MTEISPQLDNSLSESLAGRLDQGVHILPVRVYYEDTDAGGIVYYANYLKYLERGRSDMLRLLGVDQMGMLAFEQDDDVQFVVRRAEVDYISPARLDEVLTVRTVIEKAGGASLIMGQKIYRGEDLLVSAVIKAGVLGKAGRPVRLPEKIKKLIEHI</sequence>
<dbReference type="NCBIfam" id="TIGR02799">
    <property type="entry name" value="thio_ybgC"/>
    <property type="match status" value="1"/>
</dbReference>
<dbReference type="InterPro" id="IPR014166">
    <property type="entry name" value="Tol-Pal_acyl-CoA_thioesterase"/>
</dbReference>
<dbReference type="Pfam" id="PF03061">
    <property type="entry name" value="4HBT"/>
    <property type="match status" value="1"/>
</dbReference>
<comment type="similarity">
    <text evidence="1">Belongs to the 4-hydroxybenzoyl-CoA thioesterase family.</text>
</comment>
<organism evidence="4 5">
    <name type="scientific">Emcibacter nanhaiensis</name>
    <dbReference type="NCBI Taxonomy" id="1505037"/>
    <lineage>
        <taxon>Bacteria</taxon>
        <taxon>Pseudomonadati</taxon>
        <taxon>Pseudomonadota</taxon>
        <taxon>Alphaproteobacteria</taxon>
        <taxon>Emcibacterales</taxon>
        <taxon>Emcibacteraceae</taxon>
        <taxon>Emcibacter</taxon>
    </lineage>
</organism>
<reference evidence="5" key="1">
    <citation type="submission" date="2019-06" db="EMBL/GenBank/DDBJ databases">
        <title>The complete genome of Emcibacter congregatus ZYLT.</title>
        <authorList>
            <person name="Zhao Z."/>
        </authorList>
    </citation>
    <scope>NUCLEOTIDE SEQUENCE [LARGE SCALE GENOMIC DNA]</scope>
    <source>
        <strain evidence="5">MCCC 1A06723</strain>
    </source>
</reference>
<dbReference type="AlphaFoldDB" id="A0A501PPT4"/>
<dbReference type="RefSeq" id="WP_139939880.1">
    <property type="nucleotide sequence ID" value="NZ_JBHSYP010000003.1"/>
</dbReference>
<dbReference type="PANTHER" id="PTHR31793">
    <property type="entry name" value="4-HYDROXYBENZOYL-COA THIOESTERASE FAMILY MEMBER"/>
    <property type="match status" value="1"/>
</dbReference>
<dbReference type="FunFam" id="3.10.129.10:FF:000004">
    <property type="entry name" value="Tol-pal system-associated acyl-CoA thioesterase"/>
    <property type="match status" value="1"/>
</dbReference>
<name>A0A501PPT4_9PROT</name>
<dbReference type="CDD" id="cd00586">
    <property type="entry name" value="4HBT"/>
    <property type="match status" value="1"/>
</dbReference>
<dbReference type="OrthoDB" id="9808429at2"/>
<dbReference type="PIRSF" id="PIRSF003230">
    <property type="entry name" value="YbgC"/>
    <property type="match status" value="1"/>
</dbReference>
<dbReference type="InterPro" id="IPR006684">
    <property type="entry name" value="YbgC/YbaW"/>
</dbReference>
<keyword evidence="2" id="KW-0378">Hydrolase</keyword>
<dbReference type="InterPro" id="IPR050563">
    <property type="entry name" value="4-hydroxybenzoyl-CoA_TE"/>
</dbReference>
<dbReference type="PANTHER" id="PTHR31793:SF37">
    <property type="entry name" value="ACYL-COA THIOESTER HYDROLASE YBGC"/>
    <property type="match status" value="1"/>
</dbReference>
<protein>
    <submittedName>
        <fullName evidence="4">Tol-pal system-associated acyl-CoA thioesterase</fullName>
    </submittedName>
</protein>
<gene>
    <name evidence="4" type="primary">ybgC</name>
    <name evidence="4" type="ORF">FIV46_07160</name>
</gene>
<comment type="caution">
    <text evidence="4">The sequence shown here is derived from an EMBL/GenBank/DDBJ whole genome shotgun (WGS) entry which is preliminary data.</text>
</comment>
<dbReference type="Proteomes" id="UP000319148">
    <property type="component" value="Unassembled WGS sequence"/>
</dbReference>
<feature type="domain" description="Thioesterase" evidence="3">
    <location>
        <begin position="39"/>
        <end position="127"/>
    </location>
</feature>
<evidence type="ECO:0000256" key="1">
    <source>
        <dbReference type="ARBA" id="ARBA00005953"/>
    </source>
</evidence>
<dbReference type="Gene3D" id="3.10.129.10">
    <property type="entry name" value="Hotdog Thioesterase"/>
    <property type="match status" value="1"/>
</dbReference>
<accession>A0A501PPT4</accession>
<dbReference type="GO" id="GO:0047617">
    <property type="term" value="F:fatty acyl-CoA hydrolase activity"/>
    <property type="evidence" value="ECO:0007669"/>
    <property type="project" value="TreeGrafter"/>
</dbReference>
<dbReference type="EMBL" id="VFIY01000005">
    <property type="protein sequence ID" value="TPD61974.1"/>
    <property type="molecule type" value="Genomic_DNA"/>
</dbReference>
<evidence type="ECO:0000313" key="5">
    <source>
        <dbReference type="Proteomes" id="UP000319148"/>
    </source>
</evidence>
<evidence type="ECO:0000256" key="2">
    <source>
        <dbReference type="ARBA" id="ARBA00022801"/>
    </source>
</evidence>
<keyword evidence="5" id="KW-1185">Reference proteome</keyword>
<dbReference type="InterPro" id="IPR006683">
    <property type="entry name" value="Thioestr_dom"/>
</dbReference>